<evidence type="ECO:0000313" key="9">
    <source>
        <dbReference type="Proteomes" id="UP000663846"/>
    </source>
</evidence>
<sequence length="631" mass="70170">MLWCSHQQGKWRHWGCTTARVLANLKSQTHSPGEIDGFNDLRDEDRERVQMALAMCRVAQEDIPATACRNGEKMSSQSKETVNQQEGRLGEQIATNDHTGRAASLSNAAECLARAATKLSEAAQAMSLAAEALSRGSLANTSKIGTSMGSLQRDRADSWSSVGVAQDEESVGLPQSYRLLLDDGTNILHVLCSLLYERPKAVCYITCGASTLKFYKTLIDSVTEANAIIPEPHSQAAVDLCFERFFKDEKSILLFSETDIPSRPAKNISEYTVVHVGWPVDKCRYVAQRRVHRVSSDIILAYSGDEEIYLSGPAIICQTIAWLGYTEGFRASTDILRPLFEEILSELSLESKEEAYMDWIQLHALRGPRFVSSWSPNDLLRRANHFLLGSFAYKSPRSFAERSSHQVPPSNLLPEVSLEFVTQFGLQPAVEEGLLRVELEVEVDGNHDSDPRSVDQLSAEDTRIGCRGLTPLGLNRCQLSTAYTNNKSKDQPEIAQSPVCPLPSTVVPPPGFTSETEITYFALDEEFDALPLVCFLTNQSRKVLLFLEGGLMRSYMKLFREVINYELIAPNPKSKSIPLEIAVNRFISHEVPAILLLDHATETLPPSLQQISFGCSVYWARDLKFSRGNPT</sequence>
<keyword evidence="5" id="KW-0539">Nucleus</keyword>
<feature type="compositionally biased region" description="Polar residues" evidence="6">
    <location>
        <begin position="73"/>
        <end position="86"/>
    </location>
</feature>
<evidence type="ECO:0000313" key="8">
    <source>
        <dbReference type="EMBL" id="CAE6449647.1"/>
    </source>
</evidence>
<evidence type="ECO:0000256" key="5">
    <source>
        <dbReference type="ARBA" id="ARBA00023242"/>
    </source>
</evidence>
<comment type="caution">
    <text evidence="8">The sequence shown here is derived from an EMBL/GenBank/DDBJ whole genome shotgun (WGS) entry which is preliminary data.</text>
</comment>
<comment type="subcellular location">
    <subcellularLocation>
        <location evidence="1">Nucleus</location>
    </subcellularLocation>
</comment>
<dbReference type="AlphaFoldDB" id="A0A8H3GHA6"/>
<keyword evidence="4" id="KW-0862">Zinc</keyword>
<keyword evidence="2" id="KW-0479">Metal-binding</keyword>
<dbReference type="InterPro" id="IPR036957">
    <property type="entry name" value="Znf_PARP_sf"/>
</dbReference>
<dbReference type="GO" id="GO:0008270">
    <property type="term" value="F:zinc ion binding"/>
    <property type="evidence" value="ECO:0007669"/>
    <property type="project" value="UniProtKB-KW"/>
</dbReference>
<evidence type="ECO:0000259" key="7">
    <source>
        <dbReference type="PROSITE" id="PS50064"/>
    </source>
</evidence>
<name>A0A8H3GHA6_9AGAM</name>
<evidence type="ECO:0000256" key="1">
    <source>
        <dbReference type="ARBA" id="ARBA00004123"/>
    </source>
</evidence>
<evidence type="ECO:0000256" key="6">
    <source>
        <dbReference type="SAM" id="MobiDB-lite"/>
    </source>
</evidence>
<feature type="region of interest" description="Disordered" evidence="6">
    <location>
        <begin position="68"/>
        <end position="100"/>
    </location>
</feature>
<evidence type="ECO:0000256" key="4">
    <source>
        <dbReference type="ARBA" id="ARBA00022833"/>
    </source>
</evidence>
<evidence type="ECO:0000256" key="3">
    <source>
        <dbReference type="ARBA" id="ARBA00022771"/>
    </source>
</evidence>
<dbReference type="SUPFAM" id="SSF57716">
    <property type="entry name" value="Glucocorticoid receptor-like (DNA-binding domain)"/>
    <property type="match status" value="1"/>
</dbReference>
<organism evidence="8 9">
    <name type="scientific">Rhizoctonia solani</name>
    <dbReference type="NCBI Taxonomy" id="456999"/>
    <lineage>
        <taxon>Eukaryota</taxon>
        <taxon>Fungi</taxon>
        <taxon>Dikarya</taxon>
        <taxon>Basidiomycota</taxon>
        <taxon>Agaricomycotina</taxon>
        <taxon>Agaricomycetes</taxon>
        <taxon>Cantharellales</taxon>
        <taxon>Ceratobasidiaceae</taxon>
        <taxon>Rhizoctonia</taxon>
    </lineage>
</organism>
<feature type="domain" description="PARP-type" evidence="7">
    <location>
        <begin position="11"/>
        <end position="57"/>
    </location>
</feature>
<reference evidence="8" key="1">
    <citation type="submission" date="2021-01" db="EMBL/GenBank/DDBJ databases">
        <authorList>
            <person name="Kaushik A."/>
        </authorList>
    </citation>
    <scope>NUCLEOTIDE SEQUENCE</scope>
    <source>
        <strain evidence="8">AG1-1C</strain>
    </source>
</reference>
<dbReference type="EMBL" id="CAJMWS010000526">
    <property type="protein sequence ID" value="CAE6449647.1"/>
    <property type="molecule type" value="Genomic_DNA"/>
</dbReference>
<dbReference type="GO" id="GO:0005634">
    <property type="term" value="C:nucleus"/>
    <property type="evidence" value="ECO:0007669"/>
    <property type="project" value="UniProtKB-SubCell"/>
</dbReference>
<dbReference type="InterPro" id="IPR001510">
    <property type="entry name" value="Znf_PARP"/>
</dbReference>
<proteinExistence type="predicted"/>
<dbReference type="Gene3D" id="3.30.1740.10">
    <property type="entry name" value="Zinc finger, PARP-type"/>
    <property type="match status" value="1"/>
</dbReference>
<dbReference type="PROSITE" id="PS50064">
    <property type="entry name" value="ZF_PARP_2"/>
    <property type="match status" value="1"/>
</dbReference>
<gene>
    <name evidence="8" type="ORF">RDB_LOCUS143870</name>
</gene>
<accession>A0A8H3GHA6</accession>
<evidence type="ECO:0000256" key="2">
    <source>
        <dbReference type="ARBA" id="ARBA00022723"/>
    </source>
</evidence>
<keyword evidence="3" id="KW-0863">Zinc-finger</keyword>
<dbReference type="Proteomes" id="UP000663846">
    <property type="component" value="Unassembled WGS sequence"/>
</dbReference>
<dbReference type="GO" id="GO:0003677">
    <property type="term" value="F:DNA binding"/>
    <property type="evidence" value="ECO:0007669"/>
    <property type="project" value="InterPro"/>
</dbReference>
<protein>
    <recommendedName>
        <fullName evidence="7">PARP-type domain-containing protein</fullName>
    </recommendedName>
</protein>